<dbReference type="OrthoDB" id="10425164at2759"/>
<keyword evidence="4" id="KW-1185">Reference proteome</keyword>
<feature type="transmembrane region" description="Helical" evidence="2">
    <location>
        <begin position="43"/>
        <end position="64"/>
    </location>
</feature>
<keyword evidence="2" id="KW-0812">Transmembrane</keyword>
<feature type="compositionally biased region" description="Basic and acidic residues" evidence="1">
    <location>
        <begin position="123"/>
        <end position="132"/>
    </location>
</feature>
<reference evidence="3 4" key="1">
    <citation type="journal article" date="2019" name="PLoS Biol.">
        <title>Sex chromosomes control vertical transmission of feminizing Wolbachia symbionts in an isopod.</title>
        <authorList>
            <person name="Becking T."/>
            <person name="Chebbi M.A."/>
            <person name="Giraud I."/>
            <person name="Moumen B."/>
            <person name="Laverre T."/>
            <person name="Caubet Y."/>
            <person name="Peccoud J."/>
            <person name="Gilbert C."/>
            <person name="Cordaux R."/>
        </authorList>
    </citation>
    <scope>NUCLEOTIDE SEQUENCE [LARGE SCALE GENOMIC DNA]</scope>
    <source>
        <strain evidence="3">ANa2</strain>
        <tissue evidence="3">Whole body excluding digestive tract and cuticle</tissue>
    </source>
</reference>
<keyword evidence="2" id="KW-1133">Transmembrane helix</keyword>
<sequence length="132" mass="14735">MLTSRAYNPNGNRHWRRRFFHFVTFVEGLILLILYSISSNHNLLIQMIGISSVTLTFLIGVIILEYGKSSAKNTKTDVELGNANHLQAKITASTATAQNDQNNVENLESQPHPQAEESSVSSSKDREFSVDV</sequence>
<gene>
    <name evidence="3" type="ORF">Anas_02316</name>
</gene>
<evidence type="ECO:0000313" key="3">
    <source>
        <dbReference type="EMBL" id="KAB7507733.1"/>
    </source>
</evidence>
<name>A0A5N5TNI3_9CRUS</name>
<comment type="caution">
    <text evidence="3">The sequence shown here is derived from an EMBL/GenBank/DDBJ whole genome shotgun (WGS) entry which is preliminary data.</text>
</comment>
<proteinExistence type="predicted"/>
<evidence type="ECO:0000256" key="1">
    <source>
        <dbReference type="SAM" id="MobiDB-lite"/>
    </source>
</evidence>
<feature type="transmembrane region" description="Helical" evidence="2">
    <location>
        <begin position="20"/>
        <end position="37"/>
    </location>
</feature>
<dbReference type="Proteomes" id="UP000326759">
    <property type="component" value="Unassembled WGS sequence"/>
</dbReference>
<accession>A0A5N5TNI3</accession>
<feature type="compositionally biased region" description="Polar residues" evidence="1">
    <location>
        <begin position="97"/>
        <end position="122"/>
    </location>
</feature>
<feature type="region of interest" description="Disordered" evidence="1">
    <location>
        <begin position="97"/>
        <end position="132"/>
    </location>
</feature>
<keyword evidence="2" id="KW-0472">Membrane</keyword>
<organism evidence="3 4">
    <name type="scientific">Armadillidium nasatum</name>
    <dbReference type="NCBI Taxonomy" id="96803"/>
    <lineage>
        <taxon>Eukaryota</taxon>
        <taxon>Metazoa</taxon>
        <taxon>Ecdysozoa</taxon>
        <taxon>Arthropoda</taxon>
        <taxon>Crustacea</taxon>
        <taxon>Multicrustacea</taxon>
        <taxon>Malacostraca</taxon>
        <taxon>Eumalacostraca</taxon>
        <taxon>Peracarida</taxon>
        <taxon>Isopoda</taxon>
        <taxon>Oniscidea</taxon>
        <taxon>Crinocheta</taxon>
        <taxon>Armadillidiidae</taxon>
        <taxon>Armadillidium</taxon>
    </lineage>
</organism>
<evidence type="ECO:0000256" key="2">
    <source>
        <dbReference type="SAM" id="Phobius"/>
    </source>
</evidence>
<dbReference type="AlphaFoldDB" id="A0A5N5TNI3"/>
<protein>
    <submittedName>
        <fullName evidence="3">Uncharacterized protein</fullName>
    </submittedName>
</protein>
<evidence type="ECO:0000313" key="4">
    <source>
        <dbReference type="Proteomes" id="UP000326759"/>
    </source>
</evidence>
<dbReference type="EMBL" id="SEYY01000242">
    <property type="protein sequence ID" value="KAB7507733.1"/>
    <property type="molecule type" value="Genomic_DNA"/>
</dbReference>